<dbReference type="KEGG" id="melm:C7H73_08200"/>
<sequence>MRWLAWPLPPPEPGLLAGAQGWWALRFTPRAALLEEALVLEVSSTARLWGGMAALRAQLRQAAPDHEHSQHWAEATTAWQALALLRLQRAGQPPPSRLPHDLPIDTLSALRPHAQALAHLGCRTWGALRALPRGALARRFGLPCLQALDAAWGETQAGWQWLALPEHFALEVELPALAEAAPALLWTGQRLLDALQGWLHARQQGVLELELAWHHDLRRVDGVALPAWQALRLRTAEPLQDTAHLRRLLAERLELQRLAAPVDRLALRSLQTAPLAPASHSLLAPAQGEGAAAGAEPWHQLVERLSARLGAASVQLPVAGDDHRPERMQRWQPALAPSPSCAGRAGQGSGAAHAARATLWPPWLLRPPRALPQQGDRPCLRGQALRLLAGPERVECGWWEGAAEQGDGQGLVRRDYFVAHNDAAGWVWIYRDRASGGWFLHGVYA</sequence>
<dbReference type="AlphaFoldDB" id="A0A2P1NKT2"/>
<dbReference type="PANTHER" id="PTHR35369">
    <property type="entry name" value="BLR3025 PROTEIN-RELATED"/>
    <property type="match status" value="1"/>
</dbReference>
<keyword evidence="3" id="KW-1185">Reference proteome</keyword>
<name>A0A2P1NKT2_9BURK</name>
<dbReference type="GO" id="GO:0006281">
    <property type="term" value="P:DNA repair"/>
    <property type="evidence" value="ECO:0007669"/>
    <property type="project" value="TreeGrafter"/>
</dbReference>
<keyword evidence="1" id="KW-0227">DNA damage</keyword>
<organism evidence="2 3">
    <name type="scientific">Pulveribacter suum</name>
    <dbReference type="NCBI Taxonomy" id="2116657"/>
    <lineage>
        <taxon>Bacteria</taxon>
        <taxon>Pseudomonadati</taxon>
        <taxon>Pseudomonadota</taxon>
        <taxon>Betaproteobacteria</taxon>
        <taxon>Burkholderiales</taxon>
        <taxon>Comamonadaceae</taxon>
        <taxon>Pulveribacter</taxon>
    </lineage>
</organism>
<dbReference type="OrthoDB" id="625722at2"/>
<dbReference type="SUPFAM" id="SSF56672">
    <property type="entry name" value="DNA/RNA polymerases"/>
    <property type="match status" value="1"/>
</dbReference>
<evidence type="ECO:0008006" key="4">
    <source>
        <dbReference type="Google" id="ProtNLM"/>
    </source>
</evidence>
<evidence type="ECO:0000256" key="1">
    <source>
        <dbReference type="ARBA" id="ARBA00022763"/>
    </source>
</evidence>
<protein>
    <recommendedName>
        <fullName evidence="4">DNA polymerase</fullName>
    </recommendedName>
</protein>
<accession>A0A2P1NKT2</accession>
<dbReference type="Proteomes" id="UP000241829">
    <property type="component" value="Chromosome"/>
</dbReference>
<evidence type="ECO:0000313" key="2">
    <source>
        <dbReference type="EMBL" id="AVP57640.1"/>
    </source>
</evidence>
<dbReference type="RefSeq" id="WP_106846192.1">
    <property type="nucleotide sequence ID" value="NZ_CP027792.1"/>
</dbReference>
<dbReference type="EMBL" id="CP027792">
    <property type="protein sequence ID" value="AVP57640.1"/>
    <property type="molecule type" value="Genomic_DNA"/>
</dbReference>
<reference evidence="3" key="1">
    <citation type="submission" date="2018-03" db="EMBL/GenBank/DDBJ databases">
        <title>Genome sequencing of Melaminivora sp. strain SC2-7.</title>
        <authorList>
            <person name="Kim S.-J."/>
            <person name="Heo J."/>
            <person name="Ahn J.-H."/>
            <person name="Kwon S.-W."/>
        </authorList>
    </citation>
    <scope>NUCLEOTIDE SEQUENCE [LARGE SCALE GENOMIC DNA]</scope>
    <source>
        <strain evidence="3">SC2-7</strain>
    </source>
</reference>
<dbReference type="PANTHER" id="PTHR35369:SF2">
    <property type="entry name" value="BLR3025 PROTEIN"/>
    <property type="match status" value="1"/>
</dbReference>
<proteinExistence type="predicted"/>
<gene>
    <name evidence="2" type="ORF">C7H73_08200</name>
</gene>
<dbReference type="InterPro" id="IPR050356">
    <property type="entry name" value="SulA_CellDiv_inhibitor"/>
</dbReference>
<evidence type="ECO:0000313" key="3">
    <source>
        <dbReference type="Proteomes" id="UP000241829"/>
    </source>
</evidence>
<dbReference type="InterPro" id="IPR043502">
    <property type="entry name" value="DNA/RNA_pol_sf"/>
</dbReference>